<feature type="binding site" evidence="9">
    <location>
        <position position="84"/>
    </location>
    <ligand>
        <name>Mg(2+)</name>
        <dbReference type="ChEBI" id="CHEBI:18420"/>
    </ligand>
</feature>
<comment type="subcellular location">
    <subcellularLocation>
        <location evidence="9">Cytoplasm</location>
    </subcellularLocation>
</comment>
<dbReference type="HAMAP" id="MF_00104">
    <property type="entry name" value="RNase_III"/>
    <property type="match status" value="1"/>
</dbReference>
<gene>
    <name evidence="9 12" type="primary">rnc</name>
    <name evidence="12" type="ORF">FGF68_07010</name>
</gene>
<keyword evidence="5 9" id="KW-0540">Nuclease</keyword>
<keyword evidence="9" id="KW-0460">Magnesium</keyword>
<comment type="function">
    <text evidence="9">Digests double-stranded RNA. Involved in the processing of primary rRNA transcript to yield the immediate precursors to the large and small rRNAs (23S and 16S). Processes some mRNAs, and tRNAs when they are encoded in the rRNA operon. Processes pre-crRNA and tracrRNA of type II CRISPR loci if present in the organism.</text>
</comment>
<sequence length="270" mass="30423">MEHFWQKIGRLTPFRPKREELLLPQHDIDDNRPDHDVPGVVDYAALETLLNHTCDDSQLYAMALTHRSCLQDADEPLISNQRLEFLGDAVLDLIVSEELYTQFPDYDEGLLSSNRAKIVNGKSLAAFARKLDLGNLVIVGPSADKARIRQSDATLADAFEALVGAIYLDKGLDAARAFIRDKVLDETNLTKLTSSEHNYKSRLIEYTQARQLEHPRYIVVEESGAEHEKIFLVEVRIGEETWGRGSGSRKKEAEQHAAMEAITAHTELDI</sequence>
<comment type="caution">
    <text evidence="12">The sequence shown here is derived from an EMBL/GenBank/DDBJ whole genome shotgun (WGS) entry which is preliminary data.</text>
</comment>
<dbReference type="SUPFAM" id="SSF54768">
    <property type="entry name" value="dsRNA-binding domain-like"/>
    <property type="match status" value="1"/>
</dbReference>
<feature type="binding site" evidence="9">
    <location>
        <position position="160"/>
    </location>
    <ligand>
        <name>Mg(2+)</name>
        <dbReference type="ChEBI" id="CHEBI:18420"/>
    </ligand>
</feature>
<evidence type="ECO:0000256" key="3">
    <source>
        <dbReference type="ARBA" id="ARBA00022552"/>
    </source>
</evidence>
<keyword evidence="9" id="KW-0699">rRNA-binding</keyword>
<dbReference type="Gene3D" id="3.30.160.20">
    <property type="match status" value="1"/>
</dbReference>
<evidence type="ECO:0000256" key="4">
    <source>
        <dbReference type="ARBA" id="ARBA00022664"/>
    </source>
</evidence>
<name>A0A5C4S0B9_PROVB</name>
<dbReference type="PANTHER" id="PTHR11207">
    <property type="entry name" value="RIBONUCLEASE III"/>
    <property type="match status" value="1"/>
</dbReference>
<evidence type="ECO:0000256" key="9">
    <source>
        <dbReference type="HAMAP-Rule" id="MF_00104"/>
    </source>
</evidence>
<dbReference type="GO" id="GO:0019843">
    <property type="term" value="F:rRNA binding"/>
    <property type="evidence" value="ECO:0007669"/>
    <property type="project" value="UniProtKB-KW"/>
</dbReference>
<keyword evidence="6 9" id="KW-0255">Endonuclease</keyword>
<dbReference type="InterPro" id="IPR011907">
    <property type="entry name" value="RNase_III"/>
</dbReference>
<evidence type="ECO:0000256" key="6">
    <source>
        <dbReference type="ARBA" id="ARBA00022759"/>
    </source>
</evidence>
<dbReference type="EMBL" id="VDCI01000005">
    <property type="protein sequence ID" value="TNJ36477.1"/>
    <property type="molecule type" value="Genomic_DNA"/>
</dbReference>
<feature type="active site" evidence="9">
    <location>
        <position position="160"/>
    </location>
</feature>
<evidence type="ECO:0000259" key="11">
    <source>
        <dbReference type="PROSITE" id="PS50142"/>
    </source>
</evidence>
<comment type="similarity">
    <text evidence="2">Belongs to the ribonuclease III family.</text>
</comment>
<dbReference type="GO" id="GO:0010468">
    <property type="term" value="P:regulation of gene expression"/>
    <property type="evidence" value="ECO:0007669"/>
    <property type="project" value="TreeGrafter"/>
</dbReference>
<evidence type="ECO:0000256" key="7">
    <source>
        <dbReference type="ARBA" id="ARBA00022801"/>
    </source>
</evidence>
<dbReference type="CDD" id="cd10845">
    <property type="entry name" value="DSRM_RNAse_III_family"/>
    <property type="match status" value="1"/>
</dbReference>
<dbReference type="SUPFAM" id="SSF69065">
    <property type="entry name" value="RNase III domain-like"/>
    <property type="match status" value="1"/>
</dbReference>
<dbReference type="CDD" id="cd00593">
    <property type="entry name" value="RIBOc"/>
    <property type="match status" value="1"/>
</dbReference>
<organism evidence="12 13">
    <name type="scientific">Prosthecochloris vibrioformis</name>
    <name type="common">Chlorobium vibrioforme</name>
    <dbReference type="NCBI Taxonomy" id="1098"/>
    <lineage>
        <taxon>Bacteria</taxon>
        <taxon>Pseudomonadati</taxon>
        <taxon>Chlorobiota</taxon>
        <taxon>Chlorobiia</taxon>
        <taxon>Chlorobiales</taxon>
        <taxon>Chlorobiaceae</taxon>
        <taxon>Prosthecochloris</taxon>
    </lineage>
</organism>
<dbReference type="Proteomes" id="UP000309544">
    <property type="component" value="Unassembled WGS sequence"/>
</dbReference>
<dbReference type="NCBIfam" id="TIGR02191">
    <property type="entry name" value="RNaseIII"/>
    <property type="match status" value="1"/>
</dbReference>
<dbReference type="GO" id="GO:0003725">
    <property type="term" value="F:double-stranded RNA binding"/>
    <property type="evidence" value="ECO:0007669"/>
    <property type="project" value="TreeGrafter"/>
</dbReference>
<feature type="active site" evidence="9">
    <location>
        <position position="88"/>
    </location>
</feature>
<dbReference type="GO" id="GO:0046872">
    <property type="term" value="F:metal ion binding"/>
    <property type="evidence" value="ECO:0007669"/>
    <property type="project" value="UniProtKB-KW"/>
</dbReference>
<keyword evidence="4 9" id="KW-0507">mRNA processing</keyword>
<dbReference type="PROSITE" id="PS50142">
    <property type="entry name" value="RNASE_3_2"/>
    <property type="match status" value="1"/>
</dbReference>
<dbReference type="FunFam" id="1.10.1520.10:FF:000001">
    <property type="entry name" value="Ribonuclease 3"/>
    <property type="match status" value="1"/>
</dbReference>
<comment type="subunit">
    <text evidence="9">Homodimer.</text>
</comment>
<dbReference type="RefSeq" id="WP_068866016.1">
    <property type="nucleotide sequence ID" value="NZ_VDCI01000005.1"/>
</dbReference>
<dbReference type="GO" id="GO:0006397">
    <property type="term" value="P:mRNA processing"/>
    <property type="evidence" value="ECO:0007669"/>
    <property type="project" value="UniProtKB-UniRule"/>
</dbReference>
<dbReference type="GO" id="GO:0008033">
    <property type="term" value="P:tRNA processing"/>
    <property type="evidence" value="ECO:0007669"/>
    <property type="project" value="UniProtKB-KW"/>
</dbReference>
<keyword evidence="7 9" id="KW-0378">Hydrolase</keyword>
<dbReference type="AlphaFoldDB" id="A0A5C4S0B9"/>
<keyword evidence="9" id="KW-0819">tRNA processing</keyword>
<evidence type="ECO:0000256" key="8">
    <source>
        <dbReference type="ARBA" id="ARBA00022884"/>
    </source>
</evidence>
<evidence type="ECO:0000256" key="1">
    <source>
        <dbReference type="ARBA" id="ARBA00000109"/>
    </source>
</evidence>
<keyword evidence="8 9" id="KW-0694">RNA-binding</keyword>
<dbReference type="Pfam" id="PF14622">
    <property type="entry name" value="Ribonucleas_3_3"/>
    <property type="match status" value="1"/>
</dbReference>
<evidence type="ECO:0000256" key="2">
    <source>
        <dbReference type="ARBA" id="ARBA00010183"/>
    </source>
</evidence>
<comment type="catalytic activity">
    <reaction evidence="1 9">
        <text>Endonucleolytic cleavage to 5'-phosphomonoester.</text>
        <dbReference type="EC" id="3.1.26.3"/>
    </reaction>
</comment>
<dbReference type="InterPro" id="IPR036389">
    <property type="entry name" value="RNase_III_sf"/>
</dbReference>
<feature type="binding site" evidence="9">
    <location>
        <position position="157"/>
    </location>
    <ligand>
        <name>Mg(2+)</name>
        <dbReference type="ChEBI" id="CHEBI:18420"/>
    </ligand>
</feature>
<keyword evidence="3 9" id="KW-0698">rRNA processing</keyword>
<dbReference type="Pfam" id="PF00035">
    <property type="entry name" value="dsrm"/>
    <property type="match status" value="1"/>
</dbReference>
<dbReference type="GO" id="GO:0005737">
    <property type="term" value="C:cytoplasm"/>
    <property type="evidence" value="ECO:0007669"/>
    <property type="project" value="UniProtKB-SubCell"/>
</dbReference>
<keyword evidence="13" id="KW-1185">Reference proteome</keyword>
<reference evidence="12 13" key="1">
    <citation type="submission" date="2019-05" db="EMBL/GenBank/DDBJ databases">
        <title>Draft Whole-Genome sequence of the green sulfur bacterium Prosthecochloris vibrioformis DSM 260.</title>
        <authorList>
            <person name="Meyer T.E."/>
            <person name="Kyndt J.A."/>
        </authorList>
    </citation>
    <scope>NUCLEOTIDE SEQUENCE [LARGE SCALE GENOMIC DNA]</scope>
    <source>
        <strain evidence="12 13">DSM 260</strain>
    </source>
</reference>
<dbReference type="PANTHER" id="PTHR11207:SF0">
    <property type="entry name" value="RIBONUCLEASE 3"/>
    <property type="match status" value="1"/>
</dbReference>
<evidence type="ECO:0000256" key="5">
    <source>
        <dbReference type="ARBA" id="ARBA00022722"/>
    </source>
</evidence>
<dbReference type="PROSITE" id="PS00517">
    <property type="entry name" value="RNASE_3_1"/>
    <property type="match status" value="1"/>
</dbReference>
<feature type="domain" description="DRBM" evidence="10">
    <location>
        <begin position="198"/>
        <end position="267"/>
    </location>
</feature>
<dbReference type="GO" id="GO:0004525">
    <property type="term" value="F:ribonuclease III activity"/>
    <property type="evidence" value="ECO:0007669"/>
    <property type="project" value="UniProtKB-UniRule"/>
</dbReference>
<keyword evidence="9" id="KW-0479">Metal-binding</keyword>
<dbReference type="SMART" id="SM00535">
    <property type="entry name" value="RIBOc"/>
    <property type="match status" value="1"/>
</dbReference>
<protein>
    <recommendedName>
        <fullName evidence="9">Ribonuclease 3</fullName>
        <ecNumber evidence="9">3.1.26.3</ecNumber>
    </recommendedName>
    <alternativeName>
        <fullName evidence="9">Ribonuclease III</fullName>
        <shortName evidence="9">RNase III</shortName>
    </alternativeName>
</protein>
<accession>A0A5C4S0B9</accession>
<dbReference type="EC" id="3.1.26.3" evidence="9"/>
<comment type="cofactor">
    <cofactor evidence="9">
        <name>Mg(2+)</name>
        <dbReference type="ChEBI" id="CHEBI:18420"/>
    </cofactor>
</comment>
<dbReference type="Gene3D" id="1.10.1520.10">
    <property type="entry name" value="Ribonuclease III domain"/>
    <property type="match status" value="1"/>
</dbReference>
<dbReference type="InterPro" id="IPR014720">
    <property type="entry name" value="dsRBD_dom"/>
</dbReference>
<dbReference type="SMART" id="SM00358">
    <property type="entry name" value="DSRM"/>
    <property type="match status" value="1"/>
</dbReference>
<evidence type="ECO:0000313" key="12">
    <source>
        <dbReference type="EMBL" id="TNJ36477.1"/>
    </source>
</evidence>
<dbReference type="GO" id="GO:0006364">
    <property type="term" value="P:rRNA processing"/>
    <property type="evidence" value="ECO:0007669"/>
    <property type="project" value="UniProtKB-UniRule"/>
</dbReference>
<evidence type="ECO:0000259" key="10">
    <source>
        <dbReference type="PROSITE" id="PS50137"/>
    </source>
</evidence>
<dbReference type="InterPro" id="IPR000999">
    <property type="entry name" value="RNase_III_dom"/>
</dbReference>
<feature type="domain" description="RNase III" evidence="11">
    <location>
        <begin position="43"/>
        <end position="171"/>
    </location>
</feature>
<evidence type="ECO:0000313" key="13">
    <source>
        <dbReference type="Proteomes" id="UP000309544"/>
    </source>
</evidence>
<keyword evidence="9" id="KW-0963">Cytoplasm</keyword>
<dbReference type="PROSITE" id="PS50137">
    <property type="entry name" value="DS_RBD"/>
    <property type="match status" value="1"/>
</dbReference>
<proteinExistence type="inferred from homology"/>